<keyword evidence="3" id="KW-1185">Reference proteome</keyword>
<dbReference type="eggNOG" id="ENOG5031T7W">
    <property type="taxonomic scope" value="Bacteria"/>
</dbReference>
<keyword evidence="1" id="KW-0812">Transmembrane</keyword>
<keyword evidence="1" id="KW-0472">Membrane</keyword>
<dbReference type="EMBL" id="CP001618">
    <property type="protein sequence ID" value="ACQ81336.1"/>
    <property type="molecule type" value="Genomic_DNA"/>
</dbReference>
<sequence length="152" mass="15795">MSESSAAVSAWRYTLGVLGVGLMGMGAYLVVATVPTRQWPSALLWFAGGVAVHDVLLAPLAIVLGLALLPRVPVAWRSPLRGALLGWGIVALVGLAVLAGAAGRRDPSVVPRDPWAAIAAACAVVAVTTAAGWLVGRLTDRRRRRAADRGRD</sequence>
<accession>C5C006</accession>
<reference evidence="2 3" key="1">
    <citation type="journal article" date="2009" name="Stand. Genomic Sci.">
        <title>Complete genome sequence of Beutenbergia cavernae type strain (HKI 0122).</title>
        <authorList>
            <person name="Land M."/>
            <person name="Pukall R."/>
            <person name="Abt B."/>
            <person name="Goker M."/>
            <person name="Rohde M."/>
            <person name="Glavina Del Rio T."/>
            <person name="Tice H."/>
            <person name="Copeland A."/>
            <person name="Cheng J.F."/>
            <person name="Lucas S."/>
            <person name="Chen F."/>
            <person name="Nolan M."/>
            <person name="Bruce D."/>
            <person name="Goodwin L."/>
            <person name="Pitluck S."/>
            <person name="Ivanova N."/>
            <person name="Mavromatis K."/>
            <person name="Ovchinnikova G."/>
            <person name="Pati A."/>
            <person name="Chen A."/>
            <person name="Palaniappan K."/>
            <person name="Hauser L."/>
            <person name="Chang Y.J."/>
            <person name="Jefferies C.C."/>
            <person name="Saunders E."/>
            <person name="Brettin T."/>
            <person name="Detter J.C."/>
            <person name="Han C."/>
            <person name="Chain P."/>
            <person name="Bristow J."/>
            <person name="Eisen J.A."/>
            <person name="Markowitz V."/>
            <person name="Hugenholtz P."/>
            <person name="Kyrpides N.C."/>
            <person name="Klenk H.P."/>
            <person name="Lapidus A."/>
        </authorList>
    </citation>
    <scope>NUCLEOTIDE SEQUENCE [LARGE SCALE GENOMIC DNA]</scope>
    <source>
        <strain evidence="3">ATCC BAA-8 / DSM 12333 / NBRC 16432</strain>
    </source>
</reference>
<dbReference type="Proteomes" id="UP000007962">
    <property type="component" value="Chromosome"/>
</dbReference>
<evidence type="ECO:0000256" key="1">
    <source>
        <dbReference type="SAM" id="Phobius"/>
    </source>
</evidence>
<organism evidence="2 3">
    <name type="scientific">Beutenbergia cavernae (strain ATCC BAA-8 / DSM 12333 / CCUG 43141 / JCM 11478 / NBRC 16432 / NCIMB 13614 / HKI 0122)</name>
    <dbReference type="NCBI Taxonomy" id="471853"/>
    <lineage>
        <taxon>Bacteria</taxon>
        <taxon>Bacillati</taxon>
        <taxon>Actinomycetota</taxon>
        <taxon>Actinomycetes</taxon>
        <taxon>Micrococcales</taxon>
        <taxon>Beutenbergiaceae</taxon>
        <taxon>Beutenbergia</taxon>
    </lineage>
</organism>
<dbReference type="OrthoDB" id="4559029at2"/>
<feature type="transmembrane region" description="Helical" evidence="1">
    <location>
        <begin position="12"/>
        <end position="31"/>
    </location>
</feature>
<feature type="transmembrane region" description="Helical" evidence="1">
    <location>
        <begin position="115"/>
        <end position="135"/>
    </location>
</feature>
<dbReference type="HOGENOM" id="CLU_129901_1_0_11"/>
<evidence type="ECO:0000313" key="2">
    <source>
        <dbReference type="EMBL" id="ACQ81336.1"/>
    </source>
</evidence>
<protein>
    <submittedName>
        <fullName evidence="2">Uncharacterized protein</fullName>
    </submittedName>
</protein>
<dbReference type="RefSeq" id="WP_015883576.1">
    <property type="nucleotide sequence ID" value="NC_012669.1"/>
</dbReference>
<keyword evidence="1" id="KW-1133">Transmembrane helix</keyword>
<name>C5C006_BEUC1</name>
<evidence type="ECO:0000313" key="3">
    <source>
        <dbReference type="Proteomes" id="UP000007962"/>
    </source>
</evidence>
<gene>
    <name evidence="2" type="ordered locus">Bcav_3092</name>
</gene>
<feature type="transmembrane region" description="Helical" evidence="1">
    <location>
        <begin position="82"/>
        <end position="103"/>
    </location>
</feature>
<proteinExistence type="predicted"/>
<dbReference type="STRING" id="471853.Bcav_3092"/>
<dbReference type="KEGG" id="bcv:Bcav_3092"/>
<dbReference type="AlphaFoldDB" id="C5C006"/>
<feature type="transmembrane region" description="Helical" evidence="1">
    <location>
        <begin position="43"/>
        <end position="70"/>
    </location>
</feature>